<feature type="domain" description="Serine/threonine specific protein phosphatases" evidence="2">
    <location>
        <begin position="78"/>
        <end position="83"/>
    </location>
</feature>
<dbReference type="CDD" id="cd00144">
    <property type="entry name" value="MPP_PPP_family"/>
    <property type="match status" value="1"/>
</dbReference>
<reference evidence="3" key="1">
    <citation type="submission" date="2023-10" db="EMBL/GenBank/DDBJ databases">
        <title>Genome assembly of Pristionchus species.</title>
        <authorList>
            <person name="Yoshida K."/>
            <person name="Sommer R.J."/>
        </authorList>
    </citation>
    <scope>NUCLEOTIDE SEQUENCE</scope>
    <source>
        <strain evidence="3">RS5133</strain>
    </source>
</reference>
<name>A0AAV5V351_9BILA</name>
<proteinExistence type="inferred from homology"/>
<dbReference type="GO" id="GO:0005634">
    <property type="term" value="C:nucleus"/>
    <property type="evidence" value="ECO:0007669"/>
    <property type="project" value="TreeGrafter"/>
</dbReference>
<dbReference type="GO" id="GO:0005737">
    <property type="term" value="C:cytoplasm"/>
    <property type="evidence" value="ECO:0007669"/>
    <property type="project" value="TreeGrafter"/>
</dbReference>
<accession>A0AAV5V351</accession>
<evidence type="ECO:0000313" key="4">
    <source>
        <dbReference type="Proteomes" id="UP001432322"/>
    </source>
</evidence>
<evidence type="ECO:0000259" key="2">
    <source>
        <dbReference type="PROSITE" id="PS00125"/>
    </source>
</evidence>
<comment type="similarity">
    <text evidence="1">Belongs to the PPP phosphatase family.</text>
</comment>
<dbReference type="AlphaFoldDB" id="A0AAV5V351"/>
<dbReference type="PRINTS" id="PR00114">
    <property type="entry name" value="STPHPHTASE"/>
</dbReference>
<dbReference type="Gene3D" id="3.60.21.10">
    <property type="match status" value="1"/>
</dbReference>
<protein>
    <recommendedName>
        <fullName evidence="1">Serine/threonine-protein phosphatase</fullName>
        <ecNumber evidence="1">3.1.3.16</ecNumber>
    </recommendedName>
</protein>
<gene>
    <name evidence="3" type="ORF">PFISCL1PPCAC_4514</name>
</gene>
<dbReference type="InterPro" id="IPR029052">
    <property type="entry name" value="Metallo-depent_PP-like"/>
</dbReference>
<dbReference type="Proteomes" id="UP001432322">
    <property type="component" value="Unassembled WGS sequence"/>
</dbReference>
<comment type="caution">
    <text evidence="3">The sequence shown here is derived from an EMBL/GenBank/DDBJ whole genome shotgun (WGS) entry which is preliminary data.</text>
</comment>
<dbReference type="EC" id="3.1.3.16" evidence="1"/>
<sequence length="266" mass="29360">ESALVMCALPCAVAGDIHGQFADLVRALNYFNKDGKHGWEQQRFVFLGDYVDRGAQSLEVISYLFILKTLYPKSIFLLRGNHESKAINRVYGFQQELLARFVCQNEGSQLFNALNEAFTHMPLACLVGGKILCMHGGISPHLKSLDDIMKIPKPLVDPVSNPLACDLLWADPMIGLRGFAPNRVRGLSVHFGEDILTATMNALHLQMVVRGHQMMMNGFSFFAGTKLATIFTASAYNAENPNRGAVMEIDGRGRIGFKILTPLSGE</sequence>
<dbReference type="SUPFAM" id="SSF56300">
    <property type="entry name" value="Metallo-dependent phosphatases"/>
    <property type="match status" value="1"/>
</dbReference>
<dbReference type="Pfam" id="PF00149">
    <property type="entry name" value="Metallophos"/>
    <property type="match status" value="1"/>
</dbReference>
<dbReference type="SMART" id="SM00156">
    <property type="entry name" value="PP2Ac"/>
    <property type="match status" value="1"/>
</dbReference>
<dbReference type="PROSITE" id="PS00125">
    <property type="entry name" value="SER_THR_PHOSPHATASE"/>
    <property type="match status" value="1"/>
</dbReference>
<dbReference type="GO" id="GO:0004722">
    <property type="term" value="F:protein serine/threonine phosphatase activity"/>
    <property type="evidence" value="ECO:0007669"/>
    <property type="project" value="UniProtKB-EC"/>
</dbReference>
<feature type="non-terminal residue" evidence="3">
    <location>
        <position position="1"/>
    </location>
</feature>
<dbReference type="InterPro" id="IPR004843">
    <property type="entry name" value="Calcineurin-like_PHP"/>
</dbReference>
<evidence type="ECO:0000256" key="1">
    <source>
        <dbReference type="RuleBase" id="RU004273"/>
    </source>
</evidence>
<dbReference type="InterPro" id="IPR006186">
    <property type="entry name" value="Ser/Thr-sp_prot-phosphatase"/>
</dbReference>
<dbReference type="PANTHER" id="PTHR11668:SF491">
    <property type="entry name" value="SERINE_THREONINE-PROTEIN PHOSPHATASE"/>
    <property type="match status" value="1"/>
</dbReference>
<evidence type="ECO:0000313" key="3">
    <source>
        <dbReference type="EMBL" id="GMT13217.1"/>
    </source>
</evidence>
<dbReference type="InterPro" id="IPR050341">
    <property type="entry name" value="PP1_catalytic_subunit"/>
</dbReference>
<dbReference type="EMBL" id="BTSY01000002">
    <property type="protein sequence ID" value="GMT13217.1"/>
    <property type="molecule type" value="Genomic_DNA"/>
</dbReference>
<organism evidence="3 4">
    <name type="scientific">Pristionchus fissidentatus</name>
    <dbReference type="NCBI Taxonomy" id="1538716"/>
    <lineage>
        <taxon>Eukaryota</taxon>
        <taxon>Metazoa</taxon>
        <taxon>Ecdysozoa</taxon>
        <taxon>Nematoda</taxon>
        <taxon>Chromadorea</taxon>
        <taxon>Rhabditida</taxon>
        <taxon>Rhabditina</taxon>
        <taxon>Diplogasteromorpha</taxon>
        <taxon>Diplogasteroidea</taxon>
        <taxon>Neodiplogasteridae</taxon>
        <taxon>Pristionchus</taxon>
    </lineage>
</organism>
<feature type="non-terminal residue" evidence="3">
    <location>
        <position position="266"/>
    </location>
</feature>
<keyword evidence="4" id="KW-1185">Reference proteome</keyword>
<comment type="catalytic activity">
    <reaction evidence="1">
        <text>O-phospho-L-threonyl-[protein] + H2O = L-threonyl-[protein] + phosphate</text>
        <dbReference type="Rhea" id="RHEA:47004"/>
        <dbReference type="Rhea" id="RHEA-COMP:11060"/>
        <dbReference type="Rhea" id="RHEA-COMP:11605"/>
        <dbReference type="ChEBI" id="CHEBI:15377"/>
        <dbReference type="ChEBI" id="CHEBI:30013"/>
        <dbReference type="ChEBI" id="CHEBI:43474"/>
        <dbReference type="ChEBI" id="CHEBI:61977"/>
        <dbReference type="EC" id="3.1.3.16"/>
    </reaction>
</comment>
<dbReference type="PANTHER" id="PTHR11668">
    <property type="entry name" value="SERINE/THREONINE PROTEIN PHOSPHATASE"/>
    <property type="match status" value="1"/>
</dbReference>
<keyword evidence="1" id="KW-0378">Hydrolase</keyword>